<dbReference type="CDD" id="cd11386">
    <property type="entry name" value="MCP_signal"/>
    <property type="match status" value="1"/>
</dbReference>
<dbReference type="InterPro" id="IPR003660">
    <property type="entry name" value="HAMP_dom"/>
</dbReference>
<dbReference type="AlphaFoldDB" id="A0A6N3ZAX9"/>
<dbReference type="Pfam" id="PF00015">
    <property type="entry name" value="MCPsignal"/>
    <property type="match status" value="1"/>
</dbReference>
<dbReference type="PANTHER" id="PTHR32089">
    <property type="entry name" value="METHYL-ACCEPTING CHEMOTAXIS PROTEIN MCPB"/>
    <property type="match status" value="1"/>
</dbReference>
<feature type="transmembrane region" description="Helical" evidence="5">
    <location>
        <begin position="185"/>
        <end position="207"/>
    </location>
</feature>
<dbReference type="GO" id="GO:0006935">
    <property type="term" value="P:chemotaxis"/>
    <property type="evidence" value="ECO:0007669"/>
    <property type="project" value="UniProtKB-ARBA"/>
</dbReference>
<evidence type="ECO:0000256" key="3">
    <source>
        <dbReference type="ARBA" id="ARBA00029447"/>
    </source>
</evidence>
<accession>A0A6N3ZAX9</accession>
<keyword evidence="5" id="KW-1133">Transmembrane helix</keyword>
<evidence type="ECO:0000256" key="1">
    <source>
        <dbReference type="ARBA" id="ARBA00004370"/>
    </source>
</evidence>
<keyword evidence="5" id="KW-0812">Transmembrane</keyword>
<evidence type="ECO:0000256" key="2">
    <source>
        <dbReference type="ARBA" id="ARBA00023224"/>
    </source>
</evidence>
<dbReference type="RefSeq" id="WP_155658368.1">
    <property type="nucleotide sequence ID" value="NZ_WOBO01000020.1"/>
</dbReference>
<dbReference type="SMART" id="SM00283">
    <property type="entry name" value="MA"/>
    <property type="match status" value="1"/>
</dbReference>
<dbReference type="CDD" id="cd06225">
    <property type="entry name" value="HAMP"/>
    <property type="match status" value="1"/>
</dbReference>
<comment type="caution">
    <text evidence="8">The sequence shown here is derived from an EMBL/GenBank/DDBJ whole genome shotgun (WGS) entry which is preliminary data.</text>
</comment>
<evidence type="ECO:0000259" key="7">
    <source>
        <dbReference type="PROSITE" id="PS50885"/>
    </source>
</evidence>
<proteinExistence type="inferred from homology"/>
<dbReference type="PROSITE" id="PS50111">
    <property type="entry name" value="CHEMOTAXIS_TRANSDUC_2"/>
    <property type="match status" value="1"/>
</dbReference>
<organism evidence="8 9">
    <name type="scientific">Aliivibrio fischeri</name>
    <name type="common">Vibrio fischeri</name>
    <dbReference type="NCBI Taxonomy" id="668"/>
    <lineage>
        <taxon>Bacteria</taxon>
        <taxon>Pseudomonadati</taxon>
        <taxon>Pseudomonadota</taxon>
        <taxon>Gammaproteobacteria</taxon>
        <taxon>Vibrionales</taxon>
        <taxon>Vibrionaceae</taxon>
        <taxon>Aliivibrio</taxon>
    </lineage>
</organism>
<dbReference type="PANTHER" id="PTHR32089:SF33">
    <property type="entry name" value="TOXIN COREGULATED PILUS BIOSYNTHESIS PROTEIN I"/>
    <property type="match status" value="1"/>
</dbReference>
<evidence type="ECO:0000313" key="9">
    <source>
        <dbReference type="Proteomes" id="UP000435323"/>
    </source>
</evidence>
<dbReference type="InterPro" id="IPR004089">
    <property type="entry name" value="MCPsignal_dom"/>
</dbReference>
<dbReference type="EMBL" id="WOBO01000020">
    <property type="protein sequence ID" value="MUK47133.1"/>
    <property type="molecule type" value="Genomic_DNA"/>
</dbReference>
<name>A0A6N3ZAX9_ALIFS</name>
<protein>
    <submittedName>
        <fullName evidence="8">HAMP domain-containing protein</fullName>
    </submittedName>
</protein>
<sequence length="539" mass="60142">MFTFLKDVKLKTQLLGLSWITISFFFLVIYISFKYFETAQKESSLQISNAVNTINFVNDQEVTQLWVIRVHYFRSLQDNKYRQTYTNALNTWYADVNKSFKDDGQQSTKERKMAFDAYYQHMTQTETVLDNYANGLISKNELRQWQDKASMLGMDVVDKLNLFTTELSNRVDDSISNSEEKFSSLITMFSMISFIFSVLMLAISFVLSNSIVNPIISIKDAMLKIAEGDLSSKQPEDNGSNELAQLTYSMNQTVDKLATIAQGSHSIAENVSSASLALTNVMEESTVNVQIELEQIEQVATAVNELSQTATEVSLNASNAEKATVNANNSISEGYDALERSKHIAEKINDSVKESATIVNQLREYSSDIGSVVEVINNISEQTNLLALNAAIEAARAGEQGRGFAVVADEVRALAAKTQHSTVSIQEIISKLQEQAEKADQHMTENSHLVGESQFIAEEVNTTFNQISNAVLHISEMNTLVATASEEQACVTQEITKNIMLTSEMVNQNAESIKKNAQESEVLAQQSEEQKHLLSFFKI</sequence>
<reference evidence="8 9" key="1">
    <citation type="submission" date="2019-11" db="EMBL/GenBank/DDBJ databases">
        <title>Using colonization assays and comparative genomics to discover symbiosis behaviors and factors in Vibrio fischeri.</title>
        <authorList>
            <person name="Bongrand C."/>
            <person name="Moriano-Gutierrez S."/>
            <person name="Arevalo P."/>
            <person name="Mcfall-Ngai M."/>
            <person name="Visick K."/>
            <person name="Polz M.F."/>
            <person name="Ruby E.G."/>
        </authorList>
    </citation>
    <scope>NUCLEOTIDE SEQUENCE [LARGE SCALE GENOMIC DNA]</scope>
    <source>
        <strain evidence="9">emors.3.2</strain>
    </source>
</reference>
<dbReference type="Pfam" id="PF00672">
    <property type="entry name" value="HAMP"/>
    <property type="match status" value="1"/>
</dbReference>
<dbReference type="SUPFAM" id="SSF58104">
    <property type="entry name" value="Methyl-accepting chemotaxis protein (MCP) signaling domain"/>
    <property type="match status" value="1"/>
</dbReference>
<comment type="subcellular location">
    <subcellularLocation>
        <location evidence="1">Membrane</location>
    </subcellularLocation>
</comment>
<keyword evidence="2 4" id="KW-0807">Transducer</keyword>
<dbReference type="Gene3D" id="1.10.287.950">
    <property type="entry name" value="Methyl-accepting chemotaxis protein"/>
    <property type="match status" value="1"/>
</dbReference>
<evidence type="ECO:0000256" key="5">
    <source>
        <dbReference type="SAM" id="Phobius"/>
    </source>
</evidence>
<dbReference type="Proteomes" id="UP000435323">
    <property type="component" value="Unassembled WGS sequence"/>
</dbReference>
<dbReference type="Gene3D" id="6.10.340.10">
    <property type="match status" value="1"/>
</dbReference>
<comment type="similarity">
    <text evidence="3">Belongs to the methyl-accepting chemotaxis (MCP) protein family.</text>
</comment>
<feature type="domain" description="HAMP" evidence="7">
    <location>
        <begin position="209"/>
        <end position="262"/>
    </location>
</feature>
<gene>
    <name evidence="8" type="ORF">GNP77_17395</name>
</gene>
<dbReference type="SMART" id="SM00304">
    <property type="entry name" value="HAMP"/>
    <property type="match status" value="1"/>
</dbReference>
<feature type="domain" description="Methyl-accepting transducer" evidence="6">
    <location>
        <begin position="267"/>
        <end position="503"/>
    </location>
</feature>
<dbReference type="GO" id="GO:0007165">
    <property type="term" value="P:signal transduction"/>
    <property type="evidence" value="ECO:0007669"/>
    <property type="project" value="UniProtKB-KW"/>
</dbReference>
<evidence type="ECO:0000259" key="6">
    <source>
        <dbReference type="PROSITE" id="PS50111"/>
    </source>
</evidence>
<evidence type="ECO:0000313" key="8">
    <source>
        <dbReference type="EMBL" id="MUK47133.1"/>
    </source>
</evidence>
<dbReference type="GO" id="GO:0016020">
    <property type="term" value="C:membrane"/>
    <property type="evidence" value="ECO:0007669"/>
    <property type="project" value="UniProtKB-SubCell"/>
</dbReference>
<dbReference type="FunFam" id="1.10.287.950:FF:000001">
    <property type="entry name" value="Methyl-accepting chemotaxis sensory transducer"/>
    <property type="match status" value="1"/>
</dbReference>
<evidence type="ECO:0000256" key="4">
    <source>
        <dbReference type="PROSITE-ProRule" id="PRU00284"/>
    </source>
</evidence>
<feature type="transmembrane region" description="Helical" evidence="5">
    <location>
        <begin position="12"/>
        <end position="33"/>
    </location>
</feature>
<keyword evidence="5" id="KW-0472">Membrane</keyword>
<dbReference type="PROSITE" id="PS50885">
    <property type="entry name" value="HAMP"/>
    <property type="match status" value="1"/>
</dbReference>